<dbReference type="EMBL" id="BAEE01000057">
    <property type="protein sequence ID" value="GAB10477.1"/>
    <property type="molecule type" value="Genomic_DNA"/>
</dbReference>
<keyword evidence="1" id="KW-1133">Transmembrane helix</keyword>
<organism evidence="2 3">
    <name type="scientific">Gordonia araii NBRC 100433</name>
    <dbReference type="NCBI Taxonomy" id="1073574"/>
    <lineage>
        <taxon>Bacteria</taxon>
        <taxon>Bacillati</taxon>
        <taxon>Actinomycetota</taxon>
        <taxon>Actinomycetes</taxon>
        <taxon>Mycobacteriales</taxon>
        <taxon>Gordoniaceae</taxon>
        <taxon>Gordonia</taxon>
    </lineage>
</organism>
<reference evidence="2 3" key="1">
    <citation type="submission" date="2011-11" db="EMBL/GenBank/DDBJ databases">
        <title>Whole genome shotgun sequence of Gordonia araii NBRC 100433.</title>
        <authorList>
            <person name="Yoshida Y."/>
            <person name="Hosoyama A."/>
            <person name="Tsuchikane K."/>
            <person name="Katsumata H."/>
            <person name="Yamazaki S."/>
            <person name="Fujita N."/>
        </authorList>
    </citation>
    <scope>NUCLEOTIDE SEQUENCE [LARGE SCALE GENOMIC DNA]</scope>
    <source>
        <strain evidence="2 3">NBRC 100433</strain>
    </source>
</reference>
<protein>
    <submittedName>
        <fullName evidence="2">Uncharacterized protein</fullName>
    </submittedName>
</protein>
<feature type="transmembrane region" description="Helical" evidence="1">
    <location>
        <begin position="52"/>
        <end position="71"/>
    </location>
</feature>
<proteinExistence type="predicted"/>
<evidence type="ECO:0000313" key="2">
    <source>
        <dbReference type="EMBL" id="GAB10477.1"/>
    </source>
</evidence>
<dbReference type="Proteomes" id="UP000035088">
    <property type="component" value="Unassembled WGS sequence"/>
</dbReference>
<keyword evidence="1" id="KW-0472">Membrane</keyword>
<gene>
    <name evidence="2" type="ORF">GOARA_057_00010</name>
</gene>
<sequence>MSDIAHPPRVLRNNFRRHYVWSGIASAGRDRRSARRQCAGAKNSLGSTGNSVAGGLGGLLAGGGIGALLSGDSVNTLVQVLSSGVGGGVGGGILAAIAGMVLKGKN</sequence>
<keyword evidence="1" id="KW-0812">Transmembrane</keyword>
<dbReference type="AlphaFoldDB" id="G7H3Q2"/>
<evidence type="ECO:0000313" key="3">
    <source>
        <dbReference type="Proteomes" id="UP000035088"/>
    </source>
</evidence>
<dbReference type="RefSeq" id="WP_007322552.1">
    <property type="nucleotide sequence ID" value="NZ_BAEE01000057.1"/>
</dbReference>
<keyword evidence="3" id="KW-1185">Reference proteome</keyword>
<name>G7H3Q2_9ACTN</name>
<evidence type="ECO:0000256" key="1">
    <source>
        <dbReference type="SAM" id="Phobius"/>
    </source>
</evidence>
<comment type="caution">
    <text evidence="2">The sequence shown here is derived from an EMBL/GenBank/DDBJ whole genome shotgun (WGS) entry which is preliminary data.</text>
</comment>
<accession>G7H3Q2</accession>
<feature type="transmembrane region" description="Helical" evidence="1">
    <location>
        <begin position="77"/>
        <end position="102"/>
    </location>
</feature>